<dbReference type="EMBL" id="JBICCN010000026">
    <property type="protein sequence ID" value="KAL3102149.1"/>
    <property type="molecule type" value="Genomic_DNA"/>
</dbReference>
<keyword evidence="5" id="KW-1185">Reference proteome</keyword>
<keyword evidence="2" id="KW-1133">Transmembrane helix</keyword>
<feature type="signal peptide" evidence="3">
    <location>
        <begin position="1"/>
        <end position="50"/>
    </location>
</feature>
<evidence type="ECO:0000256" key="1">
    <source>
        <dbReference type="SAM" id="MobiDB-lite"/>
    </source>
</evidence>
<feature type="compositionally biased region" description="Acidic residues" evidence="1">
    <location>
        <begin position="400"/>
        <end position="425"/>
    </location>
</feature>
<proteinExistence type="predicted"/>
<name>A0ABD2KGV8_HETSC</name>
<feature type="chain" id="PRO_5044857075" evidence="3">
    <location>
        <begin position="51"/>
        <end position="497"/>
    </location>
</feature>
<gene>
    <name evidence="4" type="ORF">niasHS_003558</name>
</gene>
<feature type="transmembrane region" description="Helical" evidence="2">
    <location>
        <begin position="459"/>
        <end position="478"/>
    </location>
</feature>
<keyword evidence="2" id="KW-0472">Membrane</keyword>
<feature type="compositionally biased region" description="Basic and acidic residues" evidence="1">
    <location>
        <begin position="347"/>
        <end position="366"/>
    </location>
</feature>
<dbReference type="AlphaFoldDB" id="A0ABD2KGV8"/>
<sequence length="497" mass="55616">MKPIGYAFPLSSSFHLYSNGRGPSPSKCFAVKLPLFSLILCLLSVPFCDGLKCSDCSTRDCMGCEGDYCLMSYYAPRWGTSVWGEPTLVKGCLSGTMLRRGVKSHCETADAEGKEPFTCFCDGKDYCNKRPPRKTEMEPIQLFTCICEGTHCREKNTCTGELCTFVTNHRSKERERGCVNSSVPLVERRSAGACMMPPITGAMHHTVAKRAEDLLRTESCVCQGDFCNAERPKPVPENSRCTAFAQFELLGQKMKSKKTSCTGEFCFRADIKSKLGHLNAYQTIGCASFSRDSKLAEELEPTGCAKFNSEDLQVEVCFTTNDSEAIERAKESRQNGERKAGKMRPKNGRERVKGKGTREKEEREKTMEEEETEEEEAKDKGHKGVREQGEDGGSRRRELQEDEEGEEETAEKEETEQEEEAQEETENGRGDSETKQQQQHVIFERPTLAPAVTESNNTALIFVFLLLILLILLSGAVWKLQLHKKLFRASYDTVAGG</sequence>
<feature type="compositionally biased region" description="Basic and acidic residues" evidence="1">
    <location>
        <begin position="327"/>
        <end position="340"/>
    </location>
</feature>
<evidence type="ECO:0000313" key="4">
    <source>
        <dbReference type="EMBL" id="KAL3102149.1"/>
    </source>
</evidence>
<reference evidence="4 5" key="1">
    <citation type="submission" date="2024-10" db="EMBL/GenBank/DDBJ databases">
        <authorList>
            <person name="Kim D."/>
        </authorList>
    </citation>
    <scope>NUCLEOTIDE SEQUENCE [LARGE SCALE GENOMIC DNA]</scope>
    <source>
        <strain evidence="4">Taebaek</strain>
    </source>
</reference>
<feature type="region of interest" description="Disordered" evidence="1">
    <location>
        <begin position="327"/>
        <end position="438"/>
    </location>
</feature>
<accession>A0ABD2KGV8</accession>
<evidence type="ECO:0000256" key="3">
    <source>
        <dbReference type="SAM" id="SignalP"/>
    </source>
</evidence>
<protein>
    <submittedName>
        <fullName evidence="4">Uncharacterized protein</fullName>
    </submittedName>
</protein>
<feature type="compositionally biased region" description="Basic and acidic residues" evidence="1">
    <location>
        <begin position="377"/>
        <end position="399"/>
    </location>
</feature>
<feature type="compositionally biased region" description="Acidic residues" evidence="1">
    <location>
        <begin position="367"/>
        <end position="376"/>
    </location>
</feature>
<evidence type="ECO:0000256" key="2">
    <source>
        <dbReference type="SAM" id="Phobius"/>
    </source>
</evidence>
<keyword evidence="2" id="KW-0812">Transmembrane</keyword>
<keyword evidence="3" id="KW-0732">Signal</keyword>
<evidence type="ECO:0000313" key="5">
    <source>
        <dbReference type="Proteomes" id="UP001620645"/>
    </source>
</evidence>
<dbReference type="Proteomes" id="UP001620645">
    <property type="component" value="Unassembled WGS sequence"/>
</dbReference>
<organism evidence="4 5">
    <name type="scientific">Heterodera schachtii</name>
    <name type="common">Sugarbeet cyst nematode worm</name>
    <name type="synonym">Tylenchus schachtii</name>
    <dbReference type="NCBI Taxonomy" id="97005"/>
    <lineage>
        <taxon>Eukaryota</taxon>
        <taxon>Metazoa</taxon>
        <taxon>Ecdysozoa</taxon>
        <taxon>Nematoda</taxon>
        <taxon>Chromadorea</taxon>
        <taxon>Rhabditida</taxon>
        <taxon>Tylenchina</taxon>
        <taxon>Tylenchomorpha</taxon>
        <taxon>Tylenchoidea</taxon>
        <taxon>Heteroderidae</taxon>
        <taxon>Heteroderinae</taxon>
        <taxon>Heterodera</taxon>
    </lineage>
</organism>
<comment type="caution">
    <text evidence="4">The sequence shown here is derived from an EMBL/GenBank/DDBJ whole genome shotgun (WGS) entry which is preliminary data.</text>
</comment>